<accession>A0ABV5LV03</accession>
<dbReference type="InterPro" id="IPR003594">
    <property type="entry name" value="HATPase_dom"/>
</dbReference>
<dbReference type="RefSeq" id="WP_380137687.1">
    <property type="nucleotide sequence ID" value="NZ_JBHLUI010000008.1"/>
</dbReference>
<evidence type="ECO:0000313" key="3">
    <source>
        <dbReference type="EMBL" id="MFB9377916.1"/>
    </source>
</evidence>
<name>A0ABV5LV03_9ACTN</name>
<keyword evidence="3" id="KW-0067">ATP-binding</keyword>
<keyword evidence="1" id="KW-0723">Serine/threonine-protein kinase</keyword>
<keyword evidence="1" id="KW-0808">Transferase</keyword>
<dbReference type="PANTHER" id="PTHR35526">
    <property type="entry name" value="ANTI-SIGMA-F FACTOR RSBW-RELATED"/>
    <property type="match status" value="1"/>
</dbReference>
<evidence type="ECO:0000256" key="1">
    <source>
        <dbReference type="ARBA" id="ARBA00022527"/>
    </source>
</evidence>
<reference evidence="3 4" key="1">
    <citation type="submission" date="2024-09" db="EMBL/GenBank/DDBJ databases">
        <authorList>
            <person name="Sun Q."/>
            <person name="Mori K."/>
        </authorList>
    </citation>
    <scope>NUCLEOTIDE SEQUENCE [LARGE SCALE GENOMIC DNA]</scope>
    <source>
        <strain evidence="3 4">TISTR 1856</strain>
    </source>
</reference>
<dbReference type="SUPFAM" id="SSF55874">
    <property type="entry name" value="ATPase domain of HSP90 chaperone/DNA topoisomerase II/histidine kinase"/>
    <property type="match status" value="1"/>
</dbReference>
<keyword evidence="1" id="KW-0418">Kinase</keyword>
<dbReference type="InterPro" id="IPR050267">
    <property type="entry name" value="Anti-sigma-factor_SerPK"/>
</dbReference>
<dbReference type="GO" id="GO:0005524">
    <property type="term" value="F:ATP binding"/>
    <property type="evidence" value="ECO:0007669"/>
    <property type="project" value="UniProtKB-KW"/>
</dbReference>
<dbReference type="Gene3D" id="3.30.565.10">
    <property type="entry name" value="Histidine kinase-like ATPase, C-terminal domain"/>
    <property type="match status" value="1"/>
</dbReference>
<dbReference type="CDD" id="cd16936">
    <property type="entry name" value="HATPase_RsbW-like"/>
    <property type="match status" value="1"/>
</dbReference>
<sequence length="135" mass="14505">MGRVCDATPAAELSLPQEQGSARAARRFLSEASCPVHRARALDEAQLLVTELVTNAVRYGCPPLTVRVECDGGTGLRVWVGDGAEDLPVRREVPLEAEGGRGVALVDILSDRWGVLPRRDPFTGPGGKIVWFVLS</sequence>
<dbReference type="Pfam" id="PF13581">
    <property type="entry name" value="HATPase_c_2"/>
    <property type="match status" value="1"/>
</dbReference>
<dbReference type="Proteomes" id="UP001589748">
    <property type="component" value="Unassembled WGS sequence"/>
</dbReference>
<protein>
    <submittedName>
        <fullName evidence="3">ATP-binding protein</fullName>
    </submittedName>
</protein>
<gene>
    <name evidence="3" type="ORF">ACFFVI_13170</name>
</gene>
<keyword evidence="4" id="KW-1185">Reference proteome</keyword>
<dbReference type="PANTHER" id="PTHR35526:SF3">
    <property type="entry name" value="ANTI-SIGMA-F FACTOR RSBW"/>
    <property type="match status" value="1"/>
</dbReference>
<evidence type="ECO:0000313" key="4">
    <source>
        <dbReference type="Proteomes" id="UP001589748"/>
    </source>
</evidence>
<comment type="caution">
    <text evidence="3">The sequence shown here is derived from an EMBL/GenBank/DDBJ whole genome shotgun (WGS) entry which is preliminary data.</text>
</comment>
<evidence type="ECO:0000259" key="2">
    <source>
        <dbReference type="Pfam" id="PF13581"/>
    </source>
</evidence>
<organism evidence="3 4">
    <name type="scientific">Kineococcus gynurae</name>
    <dbReference type="NCBI Taxonomy" id="452979"/>
    <lineage>
        <taxon>Bacteria</taxon>
        <taxon>Bacillati</taxon>
        <taxon>Actinomycetota</taxon>
        <taxon>Actinomycetes</taxon>
        <taxon>Kineosporiales</taxon>
        <taxon>Kineosporiaceae</taxon>
        <taxon>Kineococcus</taxon>
    </lineage>
</organism>
<feature type="domain" description="Histidine kinase/HSP90-like ATPase" evidence="2">
    <location>
        <begin position="16"/>
        <end position="131"/>
    </location>
</feature>
<keyword evidence="3" id="KW-0547">Nucleotide-binding</keyword>
<proteinExistence type="predicted"/>
<dbReference type="InterPro" id="IPR036890">
    <property type="entry name" value="HATPase_C_sf"/>
</dbReference>
<dbReference type="EMBL" id="JBHMDM010000007">
    <property type="protein sequence ID" value="MFB9377916.1"/>
    <property type="molecule type" value="Genomic_DNA"/>
</dbReference>